<evidence type="ECO:0000313" key="2">
    <source>
        <dbReference type="Proteomes" id="UP000012329"/>
    </source>
</evidence>
<dbReference type="EMBL" id="AFJL02000182">
    <property type="protein sequence ID" value="EMY03421.1"/>
    <property type="molecule type" value="Genomic_DNA"/>
</dbReference>
<dbReference type="AlphaFoldDB" id="A0A829D573"/>
<evidence type="ECO:0000313" key="1">
    <source>
        <dbReference type="EMBL" id="EMY03421.1"/>
    </source>
</evidence>
<proteinExistence type="predicted"/>
<accession>A0A829D573</accession>
<sequence>MTKISSTQFYRSETVIRKIENQLYNVLLRIFKPDFVLTIF</sequence>
<comment type="caution">
    <text evidence="1">The sequence shown here is derived from an EMBL/GenBank/DDBJ whole genome shotgun (WGS) entry which is preliminary data.</text>
</comment>
<gene>
    <name evidence="1" type="ORF">LEP1GSC029_3312</name>
</gene>
<name>A0A829D573_LEPIR</name>
<protein>
    <submittedName>
        <fullName evidence="1">Uncharacterized protein</fullName>
    </submittedName>
</protein>
<reference evidence="1 2" key="1">
    <citation type="submission" date="2013-02" db="EMBL/GenBank/DDBJ databases">
        <authorList>
            <person name="Harkins D.M."/>
            <person name="Durkin A.S."/>
            <person name="Brinkac L.M."/>
            <person name="Haft D.H."/>
            <person name="Selengut J.D."/>
            <person name="Sanka R."/>
            <person name="DePew J."/>
            <person name="Purushe J."/>
            <person name="Whelen A.C."/>
            <person name="Vinetz J.M."/>
            <person name="Sutton G.G."/>
            <person name="Nierman W.C."/>
            <person name="Fouts D.E."/>
        </authorList>
    </citation>
    <scope>NUCLEOTIDE SEQUENCE [LARGE SCALE GENOMIC DNA]</scope>
    <source>
        <strain evidence="1 2">2002000626</strain>
    </source>
</reference>
<organism evidence="1 2">
    <name type="scientific">Leptospira interrogans str. 2002000626</name>
    <dbReference type="NCBI Taxonomy" id="996803"/>
    <lineage>
        <taxon>Bacteria</taxon>
        <taxon>Pseudomonadati</taxon>
        <taxon>Spirochaetota</taxon>
        <taxon>Spirochaetia</taxon>
        <taxon>Leptospirales</taxon>
        <taxon>Leptospiraceae</taxon>
        <taxon>Leptospira</taxon>
    </lineage>
</organism>
<dbReference type="Proteomes" id="UP000012329">
    <property type="component" value="Unassembled WGS sequence"/>
</dbReference>